<dbReference type="AlphaFoldDB" id="A0A4Z2F1H3"/>
<dbReference type="EMBL" id="SRLO01001872">
    <property type="protein sequence ID" value="TNN34888.1"/>
    <property type="molecule type" value="Genomic_DNA"/>
</dbReference>
<comment type="caution">
    <text evidence="2">The sequence shown here is derived from an EMBL/GenBank/DDBJ whole genome shotgun (WGS) entry which is preliminary data.</text>
</comment>
<sequence length="105" mass="10879">MHLVVGPEAVLRPRGSGCGAPLVTRESESYFKSFEQEREGVEPEPSWLGGGSGSIAPAACWLLRPAPSSDPITPAQRGAGNLAQGEYDALSGLRYPPASSSAPSV</sequence>
<accession>A0A4Z2F1H3</accession>
<feature type="region of interest" description="Disordered" evidence="1">
    <location>
        <begin position="1"/>
        <end position="22"/>
    </location>
</feature>
<evidence type="ECO:0000313" key="2">
    <source>
        <dbReference type="EMBL" id="TNN34888.1"/>
    </source>
</evidence>
<gene>
    <name evidence="2" type="ORF">EYF80_054949</name>
</gene>
<organism evidence="2 3">
    <name type="scientific">Liparis tanakae</name>
    <name type="common">Tanaka's snailfish</name>
    <dbReference type="NCBI Taxonomy" id="230148"/>
    <lineage>
        <taxon>Eukaryota</taxon>
        <taxon>Metazoa</taxon>
        <taxon>Chordata</taxon>
        <taxon>Craniata</taxon>
        <taxon>Vertebrata</taxon>
        <taxon>Euteleostomi</taxon>
        <taxon>Actinopterygii</taxon>
        <taxon>Neopterygii</taxon>
        <taxon>Teleostei</taxon>
        <taxon>Neoteleostei</taxon>
        <taxon>Acanthomorphata</taxon>
        <taxon>Eupercaria</taxon>
        <taxon>Perciformes</taxon>
        <taxon>Cottioidei</taxon>
        <taxon>Cottales</taxon>
        <taxon>Liparidae</taxon>
        <taxon>Liparis</taxon>
    </lineage>
</organism>
<evidence type="ECO:0000313" key="3">
    <source>
        <dbReference type="Proteomes" id="UP000314294"/>
    </source>
</evidence>
<keyword evidence="3" id="KW-1185">Reference proteome</keyword>
<name>A0A4Z2F1H3_9TELE</name>
<proteinExistence type="predicted"/>
<protein>
    <submittedName>
        <fullName evidence="2">Uncharacterized protein</fullName>
    </submittedName>
</protein>
<dbReference type="Proteomes" id="UP000314294">
    <property type="component" value="Unassembled WGS sequence"/>
</dbReference>
<evidence type="ECO:0000256" key="1">
    <source>
        <dbReference type="SAM" id="MobiDB-lite"/>
    </source>
</evidence>
<reference evidence="2 3" key="1">
    <citation type="submission" date="2019-03" db="EMBL/GenBank/DDBJ databases">
        <title>First draft genome of Liparis tanakae, snailfish: a comprehensive survey of snailfish specific genes.</title>
        <authorList>
            <person name="Kim W."/>
            <person name="Song I."/>
            <person name="Jeong J.-H."/>
            <person name="Kim D."/>
            <person name="Kim S."/>
            <person name="Ryu S."/>
            <person name="Song J.Y."/>
            <person name="Lee S.K."/>
        </authorList>
    </citation>
    <scope>NUCLEOTIDE SEQUENCE [LARGE SCALE GENOMIC DNA]</scope>
    <source>
        <tissue evidence="2">Muscle</tissue>
    </source>
</reference>